<organism evidence="1 3">
    <name type="scientific">Kurthia zopfii</name>
    <dbReference type="NCBI Taxonomy" id="1650"/>
    <lineage>
        <taxon>Bacteria</taxon>
        <taxon>Bacillati</taxon>
        <taxon>Bacillota</taxon>
        <taxon>Bacilli</taxon>
        <taxon>Bacillales</taxon>
        <taxon>Caryophanaceae</taxon>
        <taxon>Kurthia</taxon>
    </lineage>
</organism>
<accession>A0A2U3ADG2</accession>
<dbReference type="EMBL" id="SNZG01000013">
    <property type="protein sequence ID" value="TDR39023.1"/>
    <property type="molecule type" value="Genomic_DNA"/>
</dbReference>
<evidence type="ECO:0000313" key="2">
    <source>
        <dbReference type="EMBL" id="TDR39023.1"/>
    </source>
</evidence>
<sequence length="89" mass="10072">MKITYAGKQFIQKATSNDETLKLRFYGVRSQRGMIIGADIDTLIESDHVIEFEGFQIGISPEVLENLQRATIHAELHPKQEGIILLNCK</sequence>
<dbReference type="Proteomes" id="UP000254330">
    <property type="component" value="Unassembled WGS sequence"/>
</dbReference>
<dbReference type="RefSeq" id="WP_109349434.1">
    <property type="nucleotide sequence ID" value="NZ_BJUE01000053.1"/>
</dbReference>
<dbReference type="Proteomes" id="UP000294641">
    <property type="component" value="Unassembled WGS sequence"/>
</dbReference>
<evidence type="ECO:0000313" key="3">
    <source>
        <dbReference type="Proteomes" id="UP000254330"/>
    </source>
</evidence>
<reference evidence="1 3" key="1">
    <citation type="submission" date="2018-06" db="EMBL/GenBank/DDBJ databases">
        <authorList>
            <consortium name="Pathogen Informatics"/>
            <person name="Doyle S."/>
        </authorList>
    </citation>
    <scope>NUCLEOTIDE SEQUENCE [LARGE SCALE GENOMIC DNA]</scope>
    <source>
        <strain evidence="1 3">NCTC10597</strain>
    </source>
</reference>
<gene>
    <name evidence="2" type="ORF">DFR61_11317</name>
    <name evidence="1" type="ORF">NCTC10597_01245</name>
</gene>
<dbReference type="EMBL" id="UGNP01000001">
    <property type="protein sequence ID" value="STX09559.1"/>
    <property type="molecule type" value="Genomic_DNA"/>
</dbReference>
<dbReference type="OrthoDB" id="2454816at2"/>
<dbReference type="AlphaFoldDB" id="A0A2U3ADG2"/>
<evidence type="ECO:0000313" key="1">
    <source>
        <dbReference type="EMBL" id="STX09559.1"/>
    </source>
</evidence>
<keyword evidence="4" id="KW-1185">Reference proteome</keyword>
<proteinExistence type="predicted"/>
<comment type="caution">
    <text evidence="1">The sequence shown here is derived from an EMBL/GenBank/DDBJ whole genome shotgun (WGS) entry which is preliminary data.</text>
</comment>
<evidence type="ECO:0000313" key="4">
    <source>
        <dbReference type="Proteomes" id="UP000294641"/>
    </source>
</evidence>
<name>A0A2U3ADG2_9BACL</name>
<protein>
    <submittedName>
        <fullName evidence="1">Uncharacterized protein</fullName>
    </submittedName>
</protein>
<reference evidence="2 4" key="2">
    <citation type="submission" date="2019-03" db="EMBL/GenBank/DDBJ databases">
        <title>Genomic Encyclopedia of Type Strains, Phase IV (KMG-IV): sequencing the most valuable type-strain genomes for metagenomic binning, comparative biology and taxonomic classification.</title>
        <authorList>
            <person name="Goeker M."/>
        </authorList>
    </citation>
    <scope>NUCLEOTIDE SEQUENCE [LARGE SCALE GENOMIC DNA]</scope>
    <source>
        <strain evidence="2 4">DSM 20580</strain>
    </source>
</reference>